<dbReference type="InterPro" id="IPR009091">
    <property type="entry name" value="RCC1/BLIP-II"/>
</dbReference>
<evidence type="ECO:0000259" key="4">
    <source>
        <dbReference type="PROSITE" id="PS51272"/>
    </source>
</evidence>
<dbReference type="CDD" id="cd00063">
    <property type="entry name" value="FN3"/>
    <property type="match status" value="1"/>
</dbReference>
<proteinExistence type="predicted"/>
<dbReference type="Gene3D" id="2.130.10.30">
    <property type="entry name" value="Regulator of chromosome condensation 1/beta-lactamase-inhibitor protein II"/>
    <property type="match status" value="2"/>
</dbReference>
<feature type="compositionally biased region" description="Polar residues" evidence="1">
    <location>
        <begin position="733"/>
        <end position="742"/>
    </location>
</feature>
<feature type="chain" id="PRO_5045888254" evidence="2">
    <location>
        <begin position="29"/>
        <end position="1184"/>
    </location>
</feature>
<dbReference type="SUPFAM" id="SSF49265">
    <property type="entry name" value="Fibronectin type III"/>
    <property type="match status" value="1"/>
</dbReference>
<evidence type="ECO:0000313" key="6">
    <source>
        <dbReference type="Proteomes" id="UP001595715"/>
    </source>
</evidence>
<keyword evidence="6" id="KW-1185">Reference proteome</keyword>
<name>A0ABV8JZ86_9BACL</name>
<dbReference type="Pfam" id="PF00041">
    <property type="entry name" value="fn3"/>
    <property type="match status" value="1"/>
</dbReference>
<dbReference type="InterPro" id="IPR013783">
    <property type="entry name" value="Ig-like_fold"/>
</dbReference>
<sequence length="1184" mass="123413">MMKTKRLLGIMTGMAMLMQVSFPGSVHAAAPYISRADLSSSMYTQSNAADIAVQINEYSGAASGVYYVVVPTGTYDQTGPTGQSIVDGTGFDFHGYVPVANNRAQLIIKGLSQDVNYTAYIVAVGQESSSELSYPREVRGIVMPATRKFIDVEAGGSSYPFTIGVKEDGTLSYWGYTYQSAQVPPSGLTGVKAVTTGLTHTVALKADGTLEAWGSDTYGVLNIPAELKDAATAHVKAISAGNYHTLALREDGTVVAWGHNVYNQSTVPSGLTDVVAIDAGSDFSMALKADGTIVVFGNNPNGGEYNPPQGVKYKAIAGGYSHLVGVKLDGTVDVWGHGRFPESVAVPDGLSDVIAVDSKWDSTVALKADGTVVTWGSSNGSPLMPVPSDLADAAQISAGFFHNAAILSDNAYFGWGYNSFKQVTGPSHNAYLSRLSLATPSGAVALTPAFKPDTTEYTATIPDDAPTLTANATNDNPYLATAPAIYLGNNDVTSTKYNIPLPSGMQVLKAVVTAEDGTLKTYTVTLNRSSQGAGTGSGSGSTYTIASIANQTAAPLTEGFVSGEQETKTITVTKTGTGDLLNLAAQLSGTNAADFEVTQPASTLNSGTPSTSFTVKAKDGLAKGTYEATVTISADNMTNVSFTVKQVVAEGTPATVPAAPTNIKAVSGNKLSTITFSAPTDDGGSPITGYKVTAMPGNIEVSGASSPIIVTGLNNGTGYTFTVQAVNNIGSSAPSAASNKVIPSSGKGGSSSSTSSTSSSTSVNSSATSSVNVLVNGKMENAGVATASTRNNQSVITTVVDQQKLENILASEGQRAVLTIPVSTKSDIAISELNGQMVKSMENKAAILQVQTELATYTLPAEQINISSVSSQLGNSVSLNDIKIQVEIAASSDKTMKVVETASANEGLTLIAPAVDFNLRAIYKDASVELTKFDAYVERSIAIPESADPNQMTTGVVIEPNGTVRHVPTKLVMVDGKYYAEVNSLTNSTYAIISHPVEFSDVTNHWAKSVVNDMGSRFIINGTQPGIFSPGQDITRAEFSAILVRALGLKLEPGPGVFSDVFESDWYSSAVNTAYAYKLISGFEDRTFRPTDKVTREQAMVMIARAMAITGLKAELPAQSDADALQPYSDAVSASQWALGSIADSVQSGIVSGKSHGQLAPKDDITRAEVAAIIYRLLQSSELI</sequence>
<dbReference type="Pfam" id="PF00395">
    <property type="entry name" value="SLH"/>
    <property type="match status" value="3"/>
</dbReference>
<feature type="compositionally biased region" description="Low complexity" evidence="1">
    <location>
        <begin position="750"/>
        <end position="766"/>
    </location>
</feature>
<keyword evidence="2" id="KW-0732">Signal</keyword>
<gene>
    <name evidence="5" type="ORF">ACFOZ8_01115</name>
</gene>
<dbReference type="Proteomes" id="UP001595715">
    <property type="component" value="Unassembled WGS sequence"/>
</dbReference>
<feature type="domain" description="SLH" evidence="4">
    <location>
        <begin position="1125"/>
        <end position="1184"/>
    </location>
</feature>
<comment type="caution">
    <text evidence="5">The sequence shown here is derived from an EMBL/GenBank/DDBJ whole genome shotgun (WGS) entry which is preliminary data.</text>
</comment>
<dbReference type="SUPFAM" id="SSF50985">
    <property type="entry name" value="RCC1/BLIP-II"/>
    <property type="match status" value="1"/>
</dbReference>
<feature type="domain" description="SLH" evidence="4">
    <location>
        <begin position="994"/>
        <end position="1053"/>
    </location>
</feature>
<dbReference type="Pfam" id="PF13540">
    <property type="entry name" value="RCC1_2"/>
    <property type="match status" value="3"/>
</dbReference>
<feature type="signal peptide" evidence="2">
    <location>
        <begin position="1"/>
        <end position="28"/>
    </location>
</feature>
<evidence type="ECO:0000256" key="2">
    <source>
        <dbReference type="SAM" id="SignalP"/>
    </source>
</evidence>
<protein>
    <submittedName>
        <fullName evidence="5">S-layer homology domain-containing protein</fullName>
    </submittedName>
</protein>
<dbReference type="InterPro" id="IPR025883">
    <property type="entry name" value="Cadherin-like_domain"/>
</dbReference>
<dbReference type="SMART" id="SM00060">
    <property type="entry name" value="FN3"/>
    <property type="match status" value="1"/>
</dbReference>
<dbReference type="PANTHER" id="PTHR45982:SF1">
    <property type="entry name" value="REGULATOR OF CHROMOSOME CONDENSATION"/>
    <property type="match status" value="1"/>
</dbReference>
<dbReference type="PROSITE" id="PS50012">
    <property type="entry name" value="RCC1_3"/>
    <property type="match status" value="1"/>
</dbReference>
<dbReference type="PROSITE" id="PS51272">
    <property type="entry name" value="SLH"/>
    <property type="match status" value="3"/>
</dbReference>
<organism evidence="5 6">
    <name type="scientific">Paenibacillus xanthanilyticus</name>
    <dbReference type="NCBI Taxonomy" id="1783531"/>
    <lineage>
        <taxon>Bacteria</taxon>
        <taxon>Bacillati</taxon>
        <taxon>Bacillota</taxon>
        <taxon>Bacilli</taxon>
        <taxon>Bacillales</taxon>
        <taxon>Paenibacillaceae</taxon>
        <taxon>Paenibacillus</taxon>
    </lineage>
</organism>
<dbReference type="InterPro" id="IPR051553">
    <property type="entry name" value="Ran_GTPase-activating"/>
</dbReference>
<evidence type="ECO:0000259" key="3">
    <source>
        <dbReference type="PROSITE" id="PS50853"/>
    </source>
</evidence>
<dbReference type="Gene3D" id="2.60.40.10">
    <property type="entry name" value="Immunoglobulins"/>
    <property type="match status" value="1"/>
</dbReference>
<dbReference type="PROSITE" id="PS50853">
    <property type="entry name" value="FN3"/>
    <property type="match status" value="1"/>
</dbReference>
<evidence type="ECO:0000256" key="1">
    <source>
        <dbReference type="SAM" id="MobiDB-lite"/>
    </source>
</evidence>
<dbReference type="EMBL" id="JBHSAM010000002">
    <property type="protein sequence ID" value="MFC4098257.1"/>
    <property type="molecule type" value="Genomic_DNA"/>
</dbReference>
<dbReference type="PANTHER" id="PTHR45982">
    <property type="entry name" value="REGULATOR OF CHROMOSOME CONDENSATION"/>
    <property type="match status" value="1"/>
</dbReference>
<dbReference type="InterPro" id="IPR000408">
    <property type="entry name" value="Reg_chr_condens"/>
</dbReference>
<dbReference type="Pfam" id="PF12733">
    <property type="entry name" value="Cadherin-like"/>
    <property type="match status" value="1"/>
</dbReference>
<evidence type="ECO:0000313" key="5">
    <source>
        <dbReference type="EMBL" id="MFC4098257.1"/>
    </source>
</evidence>
<dbReference type="RefSeq" id="WP_377716773.1">
    <property type="nucleotide sequence ID" value="NZ_JBHSAM010000002.1"/>
</dbReference>
<dbReference type="PROSITE" id="PS00626">
    <property type="entry name" value="RCC1_2"/>
    <property type="match status" value="1"/>
</dbReference>
<reference evidence="6" key="1">
    <citation type="journal article" date="2019" name="Int. J. Syst. Evol. Microbiol.">
        <title>The Global Catalogue of Microorganisms (GCM) 10K type strain sequencing project: providing services to taxonomists for standard genome sequencing and annotation.</title>
        <authorList>
            <consortium name="The Broad Institute Genomics Platform"/>
            <consortium name="The Broad Institute Genome Sequencing Center for Infectious Disease"/>
            <person name="Wu L."/>
            <person name="Ma J."/>
        </authorList>
    </citation>
    <scope>NUCLEOTIDE SEQUENCE [LARGE SCALE GENOMIC DNA]</scope>
    <source>
        <strain evidence="6">IBRC-M 10987</strain>
    </source>
</reference>
<dbReference type="InterPro" id="IPR036116">
    <property type="entry name" value="FN3_sf"/>
</dbReference>
<dbReference type="InterPro" id="IPR001119">
    <property type="entry name" value="SLH_dom"/>
</dbReference>
<dbReference type="InterPro" id="IPR003961">
    <property type="entry name" value="FN3_dom"/>
</dbReference>
<accession>A0ABV8JZ86</accession>
<feature type="domain" description="SLH" evidence="4">
    <location>
        <begin position="1054"/>
        <end position="1117"/>
    </location>
</feature>
<feature type="domain" description="Fibronectin type-III" evidence="3">
    <location>
        <begin position="656"/>
        <end position="745"/>
    </location>
</feature>
<feature type="region of interest" description="Disordered" evidence="1">
    <location>
        <begin position="733"/>
        <end position="766"/>
    </location>
</feature>